<evidence type="ECO:0000313" key="3">
    <source>
        <dbReference type="Proteomes" id="UP000016543"/>
    </source>
</evidence>
<organism evidence="2 3">
    <name type="scientific">Idiomarina baltica OS145</name>
    <dbReference type="NCBI Taxonomy" id="314276"/>
    <lineage>
        <taxon>Bacteria</taxon>
        <taxon>Pseudomonadati</taxon>
        <taxon>Pseudomonadota</taxon>
        <taxon>Gammaproteobacteria</taxon>
        <taxon>Alteromonadales</taxon>
        <taxon>Idiomarinaceae</taxon>
        <taxon>Idiomarina</taxon>
    </lineage>
</organism>
<dbReference type="EMBL" id="AAMX01000001">
    <property type="protein sequence ID" value="EAQ33282.1"/>
    <property type="molecule type" value="Genomic_DNA"/>
</dbReference>
<comment type="caution">
    <text evidence="2">The sequence shown here is derived from an EMBL/GenBank/DDBJ whole genome shotgun (WGS) entry which is preliminary data.</text>
</comment>
<keyword evidence="1" id="KW-1133">Transmembrane helix</keyword>
<keyword evidence="3" id="KW-1185">Reference proteome</keyword>
<reference evidence="2 3" key="1">
    <citation type="submission" date="2006-01" db="EMBL/GenBank/DDBJ databases">
        <authorList>
            <person name="Brettar I."/>
            <person name="Hofle M."/>
            <person name="Ferriera S."/>
            <person name="Johnson J."/>
            <person name="Kravitz S."/>
            <person name="Halpern A."/>
            <person name="Remington K."/>
            <person name="Beeson K."/>
            <person name="Tran B."/>
            <person name="Rogers Y.-H."/>
            <person name="Friedman R."/>
            <person name="Venter J.C."/>
        </authorList>
    </citation>
    <scope>NUCLEOTIDE SEQUENCE [LARGE SCALE GENOMIC DNA]</scope>
    <source>
        <strain evidence="2 3">OS145</strain>
    </source>
</reference>
<gene>
    <name evidence="2" type="ORF">OS145_02900</name>
</gene>
<name>A0ABP2CWE8_9GAMM</name>
<evidence type="ECO:0000313" key="2">
    <source>
        <dbReference type="EMBL" id="EAQ33282.1"/>
    </source>
</evidence>
<evidence type="ECO:0000256" key="1">
    <source>
        <dbReference type="SAM" id="Phobius"/>
    </source>
</evidence>
<sequence>MQALIRQKIKNANNMNIRMSGLSNVITFNVVSAGWVSTPLFRNLSFEHRHELADEIIGQRPLEL</sequence>
<keyword evidence="1" id="KW-0812">Transmembrane</keyword>
<feature type="transmembrane region" description="Helical" evidence="1">
    <location>
        <begin position="21"/>
        <end position="41"/>
    </location>
</feature>
<protein>
    <submittedName>
        <fullName evidence="2">Uncharacterized protein</fullName>
    </submittedName>
</protein>
<proteinExistence type="predicted"/>
<keyword evidence="1" id="KW-0472">Membrane</keyword>
<accession>A0ABP2CWE8</accession>
<dbReference type="Proteomes" id="UP000016543">
    <property type="component" value="Unassembled WGS sequence"/>
</dbReference>